<keyword evidence="4 6" id="KW-0067">ATP-binding</keyword>
<dbReference type="AlphaFoldDB" id="A0A5J4UTS4"/>
<dbReference type="InterPro" id="IPR050339">
    <property type="entry name" value="CC_SR_Kinase"/>
</dbReference>
<dbReference type="InterPro" id="IPR000719">
    <property type="entry name" value="Prot_kinase_dom"/>
</dbReference>
<accession>A0A5J4UTS4</accession>
<dbReference type="EMBL" id="SNRW01012801">
    <property type="protein sequence ID" value="KAA6373381.1"/>
    <property type="molecule type" value="Genomic_DNA"/>
</dbReference>
<evidence type="ECO:0000256" key="4">
    <source>
        <dbReference type="ARBA" id="ARBA00022840"/>
    </source>
</evidence>
<dbReference type="GO" id="GO:0005737">
    <property type="term" value="C:cytoplasm"/>
    <property type="evidence" value="ECO:0007669"/>
    <property type="project" value="TreeGrafter"/>
</dbReference>
<evidence type="ECO:0000256" key="3">
    <source>
        <dbReference type="ARBA" id="ARBA00022777"/>
    </source>
</evidence>
<dbReference type="SMART" id="SM00220">
    <property type="entry name" value="S_TKc"/>
    <property type="match status" value="1"/>
</dbReference>
<evidence type="ECO:0000256" key="6">
    <source>
        <dbReference type="PROSITE-ProRule" id="PRU10141"/>
    </source>
</evidence>
<protein>
    <recommendedName>
        <fullName evidence="8">Protein kinase domain-containing protein</fullName>
    </recommendedName>
</protein>
<dbReference type="PROSITE" id="PS00107">
    <property type="entry name" value="PROTEIN_KINASE_ATP"/>
    <property type="match status" value="1"/>
</dbReference>
<keyword evidence="2 6" id="KW-0547">Nucleotide-binding</keyword>
<dbReference type="OrthoDB" id="6513151at2759"/>
<reference evidence="9 10" key="1">
    <citation type="submission" date="2019-03" db="EMBL/GenBank/DDBJ databases">
        <title>Single cell metagenomics reveals metabolic interactions within the superorganism composed of flagellate Streblomastix strix and complex community of Bacteroidetes bacteria on its surface.</title>
        <authorList>
            <person name="Treitli S.C."/>
            <person name="Kolisko M."/>
            <person name="Husnik F."/>
            <person name="Keeling P."/>
            <person name="Hampl V."/>
        </authorList>
    </citation>
    <scope>NUCLEOTIDE SEQUENCE [LARGE SCALE GENOMIC DNA]</scope>
    <source>
        <strain evidence="9">ST1C</strain>
    </source>
</reference>
<dbReference type="Pfam" id="PF00069">
    <property type="entry name" value="Pkinase"/>
    <property type="match status" value="1"/>
</dbReference>
<feature type="non-terminal residue" evidence="9">
    <location>
        <position position="204"/>
    </location>
</feature>
<evidence type="ECO:0000256" key="1">
    <source>
        <dbReference type="ARBA" id="ARBA00022679"/>
    </source>
</evidence>
<gene>
    <name evidence="9" type="ORF">EZS28_031092</name>
</gene>
<comment type="caution">
    <text evidence="9">The sequence shown here is derived from an EMBL/GenBank/DDBJ whole genome shotgun (WGS) entry which is preliminary data.</text>
</comment>
<feature type="binding site" evidence="6">
    <location>
        <position position="42"/>
    </location>
    <ligand>
        <name>ATP</name>
        <dbReference type="ChEBI" id="CHEBI:30616"/>
    </ligand>
</feature>
<dbReference type="PANTHER" id="PTHR11042">
    <property type="entry name" value="EUKARYOTIC TRANSLATION INITIATION FACTOR 2-ALPHA KINASE EIF2-ALPHA KINASE -RELATED"/>
    <property type="match status" value="1"/>
</dbReference>
<evidence type="ECO:0000256" key="7">
    <source>
        <dbReference type="RuleBase" id="RU000304"/>
    </source>
</evidence>
<evidence type="ECO:0000256" key="5">
    <source>
        <dbReference type="ARBA" id="ARBA00037982"/>
    </source>
</evidence>
<dbReference type="GO" id="GO:0005524">
    <property type="term" value="F:ATP binding"/>
    <property type="evidence" value="ECO:0007669"/>
    <property type="project" value="UniProtKB-UniRule"/>
</dbReference>
<name>A0A5J4UTS4_9EUKA</name>
<organism evidence="9 10">
    <name type="scientific">Streblomastix strix</name>
    <dbReference type="NCBI Taxonomy" id="222440"/>
    <lineage>
        <taxon>Eukaryota</taxon>
        <taxon>Metamonada</taxon>
        <taxon>Preaxostyla</taxon>
        <taxon>Oxymonadida</taxon>
        <taxon>Streblomastigidae</taxon>
        <taxon>Streblomastix</taxon>
    </lineage>
</organism>
<dbReference type="InterPro" id="IPR017441">
    <property type="entry name" value="Protein_kinase_ATP_BS"/>
</dbReference>
<dbReference type="InterPro" id="IPR011009">
    <property type="entry name" value="Kinase-like_dom_sf"/>
</dbReference>
<sequence length="204" mass="23494">MANSYENALLMERFVPIRQIGRGSFGRVYLVYHVKLSICAVKMIENQESNKNDMREWESAIYLLKEQFSCPFILKYLELDNSHFFDIISMEYCNLKTLSIISKFPYIPLPSFTLRALMKQILEGLRAFHSTGLVHRDIKRDNILLHSPPGSGRVYAKISDFGLAKKVDLNNEQTYISGTIPFMAPELFKKPMNVTQKVDVYALG</sequence>
<evidence type="ECO:0000259" key="8">
    <source>
        <dbReference type="PROSITE" id="PS50011"/>
    </source>
</evidence>
<dbReference type="Proteomes" id="UP000324800">
    <property type="component" value="Unassembled WGS sequence"/>
</dbReference>
<dbReference type="SUPFAM" id="SSF56112">
    <property type="entry name" value="Protein kinase-like (PK-like)"/>
    <property type="match status" value="1"/>
</dbReference>
<dbReference type="GO" id="GO:0005634">
    <property type="term" value="C:nucleus"/>
    <property type="evidence" value="ECO:0007669"/>
    <property type="project" value="TreeGrafter"/>
</dbReference>
<feature type="domain" description="Protein kinase" evidence="8">
    <location>
        <begin position="14"/>
        <end position="204"/>
    </location>
</feature>
<dbReference type="Gene3D" id="1.10.510.10">
    <property type="entry name" value="Transferase(Phosphotransferase) domain 1"/>
    <property type="match status" value="1"/>
</dbReference>
<dbReference type="InterPro" id="IPR008271">
    <property type="entry name" value="Ser/Thr_kinase_AS"/>
</dbReference>
<comment type="similarity">
    <text evidence="5">Belongs to the protein kinase superfamily. Ser/Thr protein kinase family. GCN2 subfamily.</text>
</comment>
<keyword evidence="1" id="KW-0808">Transferase</keyword>
<evidence type="ECO:0000256" key="2">
    <source>
        <dbReference type="ARBA" id="ARBA00022741"/>
    </source>
</evidence>
<dbReference type="PROSITE" id="PS50011">
    <property type="entry name" value="PROTEIN_KINASE_DOM"/>
    <property type="match status" value="1"/>
</dbReference>
<evidence type="ECO:0000313" key="9">
    <source>
        <dbReference type="EMBL" id="KAA6373381.1"/>
    </source>
</evidence>
<dbReference type="GO" id="GO:0004674">
    <property type="term" value="F:protein serine/threonine kinase activity"/>
    <property type="evidence" value="ECO:0007669"/>
    <property type="project" value="UniProtKB-KW"/>
</dbReference>
<evidence type="ECO:0000313" key="10">
    <source>
        <dbReference type="Proteomes" id="UP000324800"/>
    </source>
</evidence>
<keyword evidence="3" id="KW-0418">Kinase</keyword>
<keyword evidence="7" id="KW-0723">Serine/threonine-protein kinase</keyword>
<dbReference type="PROSITE" id="PS00108">
    <property type="entry name" value="PROTEIN_KINASE_ST"/>
    <property type="match status" value="1"/>
</dbReference>
<proteinExistence type="inferred from homology"/>